<accession>A0A433ZW88</accession>
<dbReference type="PANTHER" id="PTHR30087:SF0">
    <property type="entry name" value="INNER MEMBRANE PROTEIN"/>
    <property type="match status" value="1"/>
</dbReference>
<evidence type="ECO:0000313" key="3">
    <source>
        <dbReference type="Proteomes" id="UP000286908"/>
    </source>
</evidence>
<dbReference type="Pfam" id="PF08349">
    <property type="entry name" value="DUF1722"/>
    <property type="match status" value="1"/>
</dbReference>
<dbReference type="InterPro" id="IPR013560">
    <property type="entry name" value="DUF1722"/>
</dbReference>
<evidence type="ECO:0000313" key="2">
    <source>
        <dbReference type="EMBL" id="RUT66393.1"/>
    </source>
</evidence>
<dbReference type="Proteomes" id="UP000286908">
    <property type="component" value="Unassembled WGS sequence"/>
</dbReference>
<dbReference type="EMBL" id="NRQY01000001">
    <property type="protein sequence ID" value="RUT66393.1"/>
    <property type="molecule type" value="Genomic_DNA"/>
</dbReference>
<comment type="caution">
    <text evidence="2">The sequence shown here is derived from an EMBL/GenBank/DDBJ whole genome shotgun (WGS) entry which is preliminary data.</text>
</comment>
<organism evidence="2 3">
    <name type="scientific">Morganella morganii</name>
    <name type="common">Proteus morganii</name>
    <dbReference type="NCBI Taxonomy" id="582"/>
    <lineage>
        <taxon>Bacteria</taxon>
        <taxon>Pseudomonadati</taxon>
        <taxon>Pseudomonadota</taxon>
        <taxon>Gammaproteobacteria</taxon>
        <taxon>Enterobacterales</taxon>
        <taxon>Morganellaceae</taxon>
        <taxon>Morganella</taxon>
    </lineage>
</organism>
<evidence type="ECO:0000259" key="1">
    <source>
        <dbReference type="Pfam" id="PF08349"/>
    </source>
</evidence>
<feature type="domain" description="DUF1722" evidence="1">
    <location>
        <begin position="70"/>
        <end position="187"/>
    </location>
</feature>
<dbReference type="AlphaFoldDB" id="A0A433ZW88"/>
<name>A0A433ZW88_MORMO</name>
<reference evidence="2 3" key="1">
    <citation type="submission" date="2017-08" db="EMBL/GenBank/DDBJ databases">
        <title>Draft genome sequence of pheromone producing symbiont Morganella morganii, of the female New Zealand grass grub Costelytra giveni.</title>
        <authorList>
            <person name="Laugraud A."/>
            <person name="Young S.D."/>
            <person name="Hurst M.H."/>
        </authorList>
    </citation>
    <scope>NUCLEOTIDE SEQUENCE [LARGE SCALE GENOMIC DNA]</scope>
    <source>
        <strain evidence="2 3">MMsCG</strain>
    </source>
</reference>
<dbReference type="PANTHER" id="PTHR30087">
    <property type="entry name" value="INNER MEMBRANE PROTEIN"/>
    <property type="match status" value="1"/>
</dbReference>
<sequence>MYGQGKQKQCALYYSHSITDEKAENMTYQRQPEEEPADALWRQKAQQELAQVLNPPLGAGRLIREHSRYKYALMAYSPQIYKSSGRLLSQAGALSPDELTETAAVWQQALLTAFSQPATRANMTNALMHMQGYFKRLLSPAEKQQMSAVIEAYRTGTGSAEAVKQRLLTTARHYQIDYLCEQKLLQPVTPAQSHSGRSSV</sequence>
<protein>
    <recommendedName>
        <fullName evidence="1">DUF1722 domain-containing protein</fullName>
    </recommendedName>
</protein>
<dbReference type="OrthoDB" id="495783at2"/>
<proteinExistence type="predicted"/>
<gene>
    <name evidence="2" type="ORF">CKG00_08285</name>
</gene>